<keyword evidence="1" id="KW-0472">Membrane</keyword>
<keyword evidence="1" id="KW-0812">Transmembrane</keyword>
<keyword evidence="1" id="KW-1133">Transmembrane helix</keyword>
<reference evidence="2" key="1">
    <citation type="journal article" date="2023" name="Genome Biol. Evol.">
        <title>First Whole Genome Sequence and Flow Cytometry Genome Size Data for the Lichen-Forming Fungus Ramalina farinacea (Ascomycota).</title>
        <authorList>
            <person name="Llewellyn T."/>
            <person name="Mian S."/>
            <person name="Hill R."/>
            <person name="Leitch I.J."/>
            <person name="Gaya E."/>
        </authorList>
    </citation>
    <scope>NUCLEOTIDE SEQUENCE</scope>
    <source>
        <strain evidence="2">LIQ254RAFAR</strain>
    </source>
</reference>
<comment type="caution">
    <text evidence="2">The sequence shown here is derived from an EMBL/GenBank/DDBJ whole genome shotgun (WGS) entry which is preliminary data.</text>
</comment>
<sequence length="189" mass="20992">MTDFYAKEWHEASNSWIVTTSSEKIRDNSSQWGSGDSGPRASPNVWLLVYDPVIPAQEAYETGTAGLTLLNANGYTTITLTPNYMRRRDSAPHYEYNAQVNTSPMLDVVCDVATRNMSLANETVKTSDPNAYAPCHAPIAFRFANLQRQTATERPAMQWGDIIMSVGSYFALMQFVCWVFSGVAWSGAI</sequence>
<dbReference type="AlphaFoldDB" id="A0AA43TTY8"/>
<evidence type="ECO:0000256" key="1">
    <source>
        <dbReference type="SAM" id="Phobius"/>
    </source>
</evidence>
<keyword evidence="3" id="KW-1185">Reference proteome</keyword>
<accession>A0AA43TTY8</accession>
<protein>
    <submittedName>
        <fullName evidence="2">Uncharacterized protein</fullName>
    </submittedName>
</protein>
<dbReference type="EMBL" id="JAPUFD010000003">
    <property type="protein sequence ID" value="MDI1486645.1"/>
    <property type="molecule type" value="Genomic_DNA"/>
</dbReference>
<evidence type="ECO:0000313" key="2">
    <source>
        <dbReference type="EMBL" id="MDI1486645.1"/>
    </source>
</evidence>
<dbReference type="Proteomes" id="UP001161017">
    <property type="component" value="Unassembled WGS sequence"/>
</dbReference>
<feature type="transmembrane region" description="Helical" evidence="1">
    <location>
        <begin position="162"/>
        <end position="185"/>
    </location>
</feature>
<proteinExistence type="predicted"/>
<organism evidence="2 3">
    <name type="scientific">Ramalina farinacea</name>
    <dbReference type="NCBI Taxonomy" id="258253"/>
    <lineage>
        <taxon>Eukaryota</taxon>
        <taxon>Fungi</taxon>
        <taxon>Dikarya</taxon>
        <taxon>Ascomycota</taxon>
        <taxon>Pezizomycotina</taxon>
        <taxon>Lecanoromycetes</taxon>
        <taxon>OSLEUM clade</taxon>
        <taxon>Lecanoromycetidae</taxon>
        <taxon>Lecanorales</taxon>
        <taxon>Lecanorineae</taxon>
        <taxon>Ramalinaceae</taxon>
        <taxon>Ramalina</taxon>
    </lineage>
</organism>
<evidence type="ECO:0000313" key="3">
    <source>
        <dbReference type="Proteomes" id="UP001161017"/>
    </source>
</evidence>
<gene>
    <name evidence="2" type="ORF">OHK93_005877</name>
</gene>
<name>A0AA43TTY8_9LECA</name>